<accession>A0A553RGE8</accession>
<dbReference type="OrthoDB" id="8957467at2759"/>
<feature type="non-terminal residue" evidence="1">
    <location>
        <position position="162"/>
    </location>
</feature>
<evidence type="ECO:0000313" key="2">
    <source>
        <dbReference type="Proteomes" id="UP000316079"/>
    </source>
</evidence>
<organism evidence="1 2">
    <name type="scientific">Danionella cerebrum</name>
    <dbReference type="NCBI Taxonomy" id="2873325"/>
    <lineage>
        <taxon>Eukaryota</taxon>
        <taxon>Metazoa</taxon>
        <taxon>Chordata</taxon>
        <taxon>Craniata</taxon>
        <taxon>Vertebrata</taxon>
        <taxon>Euteleostomi</taxon>
        <taxon>Actinopterygii</taxon>
        <taxon>Neopterygii</taxon>
        <taxon>Teleostei</taxon>
        <taxon>Ostariophysi</taxon>
        <taxon>Cypriniformes</taxon>
        <taxon>Danionidae</taxon>
        <taxon>Danioninae</taxon>
        <taxon>Danionella</taxon>
    </lineage>
</organism>
<name>A0A553RGE8_9TELE</name>
<feature type="non-terminal residue" evidence="1">
    <location>
        <position position="1"/>
    </location>
</feature>
<gene>
    <name evidence="1" type="ORF">DNTS_008039</name>
</gene>
<evidence type="ECO:0000313" key="1">
    <source>
        <dbReference type="EMBL" id="TRZ01252.1"/>
    </source>
</evidence>
<comment type="caution">
    <text evidence="1">The sequence shown here is derived from an EMBL/GenBank/DDBJ whole genome shotgun (WGS) entry which is preliminary data.</text>
</comment>
<proteinExistence type="predicted"/>
<dbReference type="EMBL" id="SRMA01024130">
    <property type="protein sequence ID" value="TRZ01252.1"/>
    <property type="molecule type" value="Genomic_DNA"/>
</dbReference>
<reference evidence="1 2" key="1">
    <citation type="journal article" date="2019" name="Sci. Data">
        <title>Hybrid genome assembly and annotation of Danionella translucida.</title>
        <authorList>
            <person name="Kadobianskyi M."/>
            <person name="Schulze L."/>
            <person name="Schuelke M."/>
            <person name="Judkewitz B."/>
        </authorList>
    </citation>
    <scope>NUCLEOTIDE SEQUENCE [LARGE SCALE GENOMIC DNA]</scope>
    <source>
        <strain evidence="1 2">Bolton</strain>
    </source>
</reference>
<keyword evidence="2" id="KW-1185">Reference proteome</keyword>
<sequence>AFPPSLSFLHPFASLSSHTRCSHSEAQRGGCTHSHTCSSMASVMVSVCLAGALLMLSYGVDDVQYHDYDSTQSPEYDYNSTFDFSFYSNASSEELELFLMGGGTGTDSGGETSFTETNIKADGNVNSEKSQRLSVPFLLCSLCLTSCLDYYNKTCPDLTNCL</sequence>
<dbReference type="AlphaFoldDB" id="A0A553RGE8"/>
<protein>
    <submittedName>
        <fullName evidence="1">Uncharacterized protein</fullName>
    </submittedName>
</protein>
<dbReference type="Proteomes" id="UP000316079">
    <property type="component" value="Unassembled WGS sequence"/>
</dbReference>